<name>A0A965ZJ44_9SPHI</name>
<dbReference type="InterPro" id="IPR010131">
    <property type="entry name" value="MdtP/NodT-like"/>
</dbReference>
<dbReference type="AlphaFoldDB" id="A0A965ZJ44"/>
<keyword evidence="2" id="KW-0812">Transmembrane</keyword>
<dbReference type="RefSeq" id="WP_166587030.1">
    <property type="nucleotide sequence ID" value="NZ_WWEO01000044.1"/>
</dbReference>
<reference evidence="4" key="2">
    <citation type="submission" date="2020-10" db="EMBL/GenBank/DDBJ databases">
        <title>Mucilaginibacter sp. nov., isolated from soil.</title>
        <authorList>
            <person name="Jeon C.O."/>
        </authorList>
    </citation>
    <scope>NUCLEOTIDE SEQUENCE</scope>
    <source>
        <strain evidence="4">R11</strain>
    </source>
</reference>
<dbReference type="Pfam" id="PF02321">
    <property type="entry name" value="OEP"/>
    <property type="match status" value="2"/>
</dbReference>
<feature type="signal peptide" evidence="2">
    <location>
        <begin position="1"/>
        <end position="30"/>
    </location>
</feature>
<evidence type="ECO:0000313" key="4">
    <source>
        <dbReference type="EMBL" id="NCD71053.1"/>
    </source>
</evidence>
<comment type="caution">
    <text evidence="4">The sequence shown here is derived from an EMBL/GenBank/DDBJ whole genome shotgun (WGS) entry which is preliminary data.</text>
</comment>
<feature type="coiled-coil region" evidence="3">
    <location>
        <begin position="408"/>
        <end position="435"/>
    </location>
</feature>
<gene>
    <name evidence="4" type="ORF">GSY63_16930</name>
</gene>
<dbReference type="NCBIfam" id="TIGR01845">
    <property type="entry name" value="outer_NodT"/>
    <property type="match status" value="1"/>
</dbReference>
<keyword evidence="3" id="KW-0175">Coiled coil</keyword>
<keyword evidence="2" id="KW-0449">Lipoprotein</keyword>
<feature type="chain" id="PRO_5038162780" evidence="2">
    <location>
        <begin position="31"/>
        <end position="483"/>
    </location>
</feature>
<dbReference type="InterPro" id="IPR003423">
    <property type="entry name" value="OMP_efflux"/>
</dbReference>
<evidence type="ECO:0000256" key="3">
    <source>
        <dbReference type="SAM" id="Coils"/>
    </source>
</evidence>
<keyword evidence="2" id="KW-0564">Palmitate</keyword>
<keyword evidence="2" id="KW-0472">Membrane</keyword>
<accession>A0A965ZJ44</accession>
<dbReference type="PANTHER" id="PTHR30203:SF30">
    <property type="entry name" value="OUTER MEMBRANE PROTEIN-RELATED"/>
    <property type="match status" value="1"/>
</dbReference>
<dbReference type="PROSITE" id="PS51257">
    <property type="entry name" value="PROKAR_LIPOPROTEIN"/>
    <property type="match status" value="1"/>
</dbReference>
<protein>
    <submittedName>
        <fullName evidence="4">Efflux transporter outer membrane subunit</fullName>
    </submittedName>
</protein>
<evidence type="ECO:0000256" key="1">
    <source>
        <dbReference type="ARBA" id="ARBA00007613"/>
    </source>
</evidence>
<keyword evidence="2" id="KW-1134">Transmembrane beta strand</keyword>
<organism evidence="4 5">
    <name type="scientific">Mucilaginibacter agri</name>
    <dbReference type="NCBI Taxonomy" id="2695265"/>
    <lineage>
        <taxon>Bacteria</taxon>
        <taxon>Pseudomonadati</taxon>
        <taxon>Bacteroidota</taxon>
        <taxon>Sphingobacteriia</taxon>
        <taxon>Sphingobacteriales</taxon>
        <taxon>Sphingobacteriaceae</taxon>
        <taxon>Mucilaginibacter</taxon>
    </lineage>
</organism>
<comment type="subcellular location">
    <subcellularLocation>
        <location evidence="2">Cell membrane</location>
        <topology evidence="2">Lipid-anchor</topology>
    </subcellularLocation>
</comment>
<dbReference type="Gene3D" id="2.20.200.10">
    <property type="entry name" value="Outer membrane efflux proteins (OEP)"/>
    <property type="match status" value="1"/>
</dbReference>
<keyword evidence="5" id="KW-1185">Reference proteome</keyword>
<comment type="similarity">
    <text evidence="1 2">Belongs to the outer membrane factor (OMF) (TC 1.B.17) family.</text>
</comment>
<keyword evidence="2" id="KW-0732">Signal</keyword>
<dbReference type="SUPFAM" id="SSF56954">
    <property type="entry name" value="Outer membrane efflux proteins (OEP)"/>
    <property type="match status" value="1"/>
</dbReference>
<dbReference type="Gene3D" id="1.20.1600.10">
    <property type="entry name" value="Outer membrane efflux proteins (OEP)"/>
    <property type="match status" value="1"/>
</dbReference>
<evidence type="ECO:0000256" key="2">
    <source>
        <dbReference type="RuleBase" id="RU362097"/>
    </source>
</evidence>
<sequence length="483" mass="53376">MQIHKIIYKFCCAIIVTGLLVTGCSNYKSATVTSSMKLPDTFTVSTDTNTIAAIPISSFFSDTYLVSLIDTAMAANPDILSALQKVEVANANLKYAGGALLPSVNLNLNAGIEKYGDYTMNGVGNYDTNLSSNINSDQKIPTNPTPDYFVGFKSSWEVDLWGKLHSRKKAAFSRFLASQNGYKMVMTSLTSQIATAYYQLLALDYELKVIRKNIILQRNALEIVKVQKLGGRATELAVQQFLAQLKRTQGLESVTLQQIVETENQLKFLTGKFSQPVRRDTSINTLVLPKVLTAGVPSQLLLNRPDIKEAELELQAMNADIKAARAAFFPSLTLSPYVGFNSFASSLLFNTGSFVYGVVGGVTAPIFNRRQIKSDYARTIAEGKQALYAYQKTILSSFQEVMNGMKGVENYQNYYEQKQQEVQALTNAVDVANDLYLVGRANYLEVITAQRSVLDAELELANTRKNIFINAINLYRSVGGGWR</sequence>
<dbReference type="Proteomes" id="UP000638732">
    <property type="component" value="Unassembled WGS sequence"/>
</dbReference>
<dbReference type="EMBL" id="WWEO01000044">
    <property type="protein sequence ID" value="NCD71053.1"/>
    <property type="molecule type" value="Genomic_DNA"/>
</dbReference>
<evidence type="ECO:0000313" key="5">
    <source>
        <dbReference type="Proteomes" id="UP000638732"/>
    </source>
</evidence>
<dbReference type="GO" id="GO:0005886">
    <property type="term" value="C:plasma membrane"/>
    <property type="evidence" value="ECO:0007669"/>
    <property type="project" value="UniProtKB-SubCell"/>
</dbReference>
<reference evidence="4" key="1">
    <citation type="submission" date="2020-01" db="EMBL/GenBank/DDBJ databases">
        <authorList>
            <person name="Seo Y.L."/>
        </authorList>
    </citation>
    <scope>NUCLEOTIDE SEQUENCE</scope>
    <source>
        <strain evidence="4">R11</strain>
    </source>
</reference>
<dbReference type="PANTHER" id="PTHR30203">
    <property type="entry name" value="OUTER MEMBRANE CATION EFFLUX PROTEIN"/>
    <property type="match status" value="1"/>
</dbReference>
<proteinExistence type="inferred from homology"/>
<dbReference type="GO" id="GO:0015562">
    <property type="term" value="F:efflux transmembrane transporter activity"/>
    <property type="evidence" value="ECO:0007669"/>
    <property type="project" value="InterPro"/>
</dbReference>